<dbReference type="Proteomes" id="UP000001067">
    <property type="component" value="Unassembled WGS sequence"/>
</dbReference>
<name>E3S6N0_PYRTT</name>
<dbReference type="GO" id="GO:0020037">
    <property type="term" value="F:heme binding"/>
    <property type="evidence" value="ECO:0007669"/>
    <property type="project" value="InterPro"/>
</dbReference>
<dbReference type="Gene3D" id="1.10.630.10">
    <property type="entry name" value="Cytochrome P450"/>
    <property type="match status" value="1"/>
</dbReference>
<protein>
    <recommendedName>
        <fullName evidence="7">Cytochrome P450</fullName>
    </recommendedName>
</protein>
<keyword evidence="6" id="KW-1185">Reference proteome</keyword>
<accession>E3S6N0</accession>
<dbReference type="GO" id="GO:0016705">
    <property type="term" value="F:oxidoreductase activity, acting on paired donors, with incorporation or reduction of molecular oxygen"/>
    <property type="evidence" value="ECO:0007669"/>
    <property type="project" value="InterPro"/>
</dbReference>
<evidence type="ECO:0000313" key="6">
    <source>
        <dbReference type="Proteomes" id="UP000001067"/>
    </source>
</evidence>
<sequence length="732" mass="81756">MSSRHDSLVAAGAAAPSLNHWQSDPGYLTLPADLRSLVSGVSKMPGVTAHEAVLPFLSLLRKLPPVRRIVGDFDGDIDATAPLHWATKGHLPLSGTKLLELVVSEMNSGRSAKFQSGHLVDPVEGPSNAVLNTRVLSHMIVPSPDSAELTYAANIDGQSKDFHVRVPDALFLHRHFDVEDVAGKYSSNMTPQGTVVDLHRDRMDVFSVCSNWKLWMFFPSTSHNLSLLERNVKYTKRLQRLHEKLEGGQYAIVSEDEACYILAGYLHATYSLKSSCTVGSSWSSAEALAAAVDILVAELRPSAEVREETDTDFYLPFRARWARYPDAFTNLDERQHAERRRIVSRLYSLSSVLQLEERVESCVEMLVERLSERAATEGAIDMAEWIQWYAFDVIGELFFSRKFGFMENAHDHEGYIHALDLLIPFTAVACAMPAYMRPLFLASGAMVPRVFEALRALRHIETASDACVAQRRHDSTRDKAGRRSQGQKDMLDGFFNILRSKGEEKDFTLTEVKMEVYGAFIAGSDTTAAAITAILYHLMRTPSTYDKLTAEIDEATESGALSLPAVQYHEAVGLPYLVACCKEGMRLHPSVGLTLPRHVPAGGCVISGEWFPAGTRVGINAAVVQRDKAIFGEDADELVPERWFRKGAAKMDRMMFQFGSGSRICIGKNISLCEIYKLVPQLLRSFHIRFAEPEREWETRNYWFNKPSRVRALLEPRTHAQAQSARKRTGCL</sequence>
<evidence type="ECO:0000256" key="4">
    <source>
        <dbReference type="PIRSR" id="PIRSR602401-1"/>
    </source>
</evidence>
<dbReference type="GO" id="GO:0005506">
    <property type="term" value="F:iron ion binding"/>
    <property type="evidence" value="ECO:0007669"/>
    <property type="project" value="InterPro"/>
</dbReference>
<evidence type="ECO:0000256" key="1">
    <source>
        <dbReference type="ARBA" id="ARBA00001971"/>
    </source>
</evidence>
<comment type="cofactor">
    <cofactor evidence="1 4">
        <name>heme</name>
        <dbReference type="ChEBI" id="CHEBI:30413"/>
    </cofactor>
</comment>
<evidence type="ECO:0000256" key="2">
    <source>
        <dbReference type="ARBA" id="ARBA00022723"/>
    </source>
</evidence>
<dbReference type="PROSITE" id="PS00086">
    <property type="entry name" value="CYTOCHROME_P450"/>
    <property type="match status" value="1"/>
</dbReference>
<dbReference type="PANTHER" id="PTHR24305">
    <property type="entry name" value="CYTOCHROME P450"/>
    <property type="match status" value="1"/>
</dbReference>
<dbReference type="SUPFAM" id="SSF48264">
    <property type="entry name" value="Cytochrome P450"/>
    <property type="match status" value="1"/>
</dbReference>
<dbReference type="Gene3D" id="2.60.120.650">
    <property type="entry name" value="Cupin"/>
    <property type="match status" value="1"/>
</dbReference>
<dbReference type="InterPro" id="IPR002401">
    <property type="entry name" value="Cyt_P450_E_grp-I"/>
</dbReference>
<keyword evidence="4" id="KW-0349">Heme</keyword>
<dbReference type="Pfam" id="PF00067">
    <property type="entry name" value="p450"/>
    <property type="match status" value="1"/>
</dbReference>
<dbReference type="InterPro" id="IPR017972">
    <property type="entry name" value="Cyt_P450_CS"/>
</dbReference>
<organism evidence="6">
    <name type="scientific">Pyrenophora teres f. teres (strain 0-1)</name>
    <name type="common">Barley net blotch fungus</name>
    <name type="synonym">Drechslera teres f. teres</name>
    <dbReference type="NCBI Taxonomy" id="861557"/>
    <lineage>
        <taxon>Eukaryota</taxon>
        <taxon>Fungi</taxon>
        <taxon>Dikarya</taxon>
        <taxon>Ascomycota</taxon>
        <taxon>Pezizomycotina</taxon>
        <taxon>Dothideomycetes</taxon>
        <taxon>Pleosporomycetidae</taxon>
        <taxon>Pleosporales</taxon>
        <taxon>Pleosporineae</taxon>
        <taxon>Pleosporaceae</taxon>
        <taxon>Pyrenophora</taxon>
    </lineage>
</organism>
<dbReference type="InterPro" id="IPR001128">
    <property type="entry name" value="Cyt_P450"/>
</dbReference>
<dbReference type="STRING" id="861557.E3S6N0"/>
<dbReference type="CDD" id="cd11060">
    <property type="entry name" value="CYP57A1-like"/>
    <property type="match status" value="1"/>
</dbReference>
<reference evidence="5 6" key="1">
    <citation type="journal article" date="2010" name="Genome Biol.">
        <title>A first genome assembly of the barley fungal pathogen Pyrenophora teres f. teres.</title>
        <authorList>
            <person name="Ellwood S.R."/>
            <person name="Liu Z."/>
            <person name="Syme R.A."/>
            <person name="Lai Z."/>
            <person name="Hane J.K."/>
            <person name="Keiper F."/>
            <person name="Moffat C.S."/>
            <person name="Oliver R.P."/>
            <person name="Friesen T.L."/>
        </authorList>
    </citation>
    <scope>NUCLEOTIDE SEQUENCE [LARGE SCALE GENOMIC DNA]</scope>
    <source>
        <strain evidence="5 6">0-1</strain>
    </source>
</reference>
<dbReference type="InterPro" id="IPR036396">
    <property type="entry name" value="Cyt_P450_sf"/>
</dbReference>
<dbReference type="InterPro" id="IPR050121">
    <property type="entry name" value="Cytochrome_P450_monoxygenase"/>
</dbReference>
<dbReference type="HOGENOM" id="CLU_378614_0_0_1"/>
<evidence type="ECO:0000256" key="3">
    <source>
        <dbReference type="ARBA" id="ARBA00023004"/>
    </source>
</evidence>
<feature type="binding site" description="axial binding residue" evidence="4">
    <location>
        <position position="665"/>
    </location>
    <ligand>
        <name>heme</name>
        <dbReference type="ChEBI" id="CHEBI:30413"/>
    </ligand>
    <ligandPart>
        <name>Fe</name>
        <dbReference type="ChEBI" id="CHEBI:18248"/>
    </ligandPart>
</feature>
<dbReference type="PRINTS" id="PR00463">
    <property type="entry name" value="EP450I"/>
</dbReference>
<dbReference type="AlphaFoldDB" id="E3S6N0"/>
<evidence type="ECO:0008006" key="7">
    <source>
        <dbReference type="Google" id="ProtNLM"/>
    </source>
</evidence>
<dbReference type="GO" id="GO:0004497">
    <property type="term" value="F:monooxygenase activity"/>
    <property type="evidence" value="ECO:0007669"/>
    <property type="project" value="InterPro"/>
</dbReference>
<dbReference type="OrthoDB" id="3934656at2759"/>
<dbReference type="PANTHER" id="PTHR24305:SF229">
    <property type="entry name" value="P450, PUTATIVE (EUROFUNG)-RELATED"/>
    <property type="match status" value="1"/>
</dbReference>
<evidence type="ECO:0000313" key="5">
    <source>
        <dbReference type="EMBL" id="EFQ86370.1"/>
    </source>
</evidence>
<dbReference type="KEGG" id="pte:PTT_18402"/>
<keyword evidence="2 4" id="KW-0479">Metal-binding</keyword>
<dbReference type="SUPFAM" id="SSF51197">
    <property type="entry name" value="Clavaminate synthase-like"/>
    <property type="match status" value="1"/>
</dbReference>
<dbReference type="eggNOG" id="KOG0156">
    <property type="taxonomic scope" value="Eukaryota"/>
</dbReference>
<proteinExistence type="predicted"/>
<dbReference type="EMBL" id="GL537432">
    <property type="protein sequence ID" value="EFQ86370.1"/>
    <property type="molecule type" value="Genomic_DNA"/>
</dbReference>
<dbReference type="PRINTS" id="PR00385">
    <property type="entry name" value="P450"/>
</dbReference>
<keyword evidence="3 4" id="KW-0408">Iron</keyword>
<gene>
    <name evidence="5" type="ORF">PTT_18402</name>
</gene>